<feature type="transmembrane region" description="Helical" evidence="7">
    <location>
        <begin position="490"/>
        <end position="508"/>
    </location>
</feature>
<evidence type="ECO:0000313" key="9">
    <source>
        <dbReference type="EMBL" id="RLV47890.1"/>
    </source>
</evidence>
<keyword evidence="10" id="KW-1185">Reference proteome</keyword>
<feature type="transmembrane region" description="Helical" evidence="7">
    <location>
        <begin position="102"/>
        <end position="121"/>
    </location>
</feature>
<evidence type="ECO:0000256" key="2">
    <source>
        <dbReference type="ARBA" id="ARBA00022475"/>
    </source>
</evidence>
<dbReference type="OrthoDB" id="7431670at2"/>
<feature type="transmembrane region" description="Helical" evidence="7">
    <location>
        <begin position="515"/>
        <end position="534"/>
    </location>
</feature>
<dbReference type="InterPro" id="IPR049453">
    <property type="entry name" value="Memb_transporter_dom"/>
</dbReference>
<comment type="subcellular location">
    <subcellularLocation>
        <location evidence="1">Cell membrane</location>
        <topology evidence="1">Multi-pass membrane protein</topology>
    </subcellularLocation>
</comment>
<dbReference type="EMBL" id="RDBE01000010">
    <property type="protein sequence ID" value="RLV47890.1"/>
    <property type="molecule type" value="Genomic_DNA"/>
</dbReference>
<evidence type="ECO:0000256" key="5">
    <source>
        <dbReference type="ARBA" id="ARBA00023136"/>
    </source>
</evidence>
<comment type="similarity">
    <text evidence="6">Belongs to the YccS/YhfK family.</text>
</comment>
<keyword evidence="3 7" id="KW-0812">Transmembrane</keyword>
<comment type="caution">
    <text evidence="9">The sequence shown here is derived from an EMBL/GenBank/DDBJ whole genome shotgun (WGS) entry which is preliminary data.</text>
</comment>
<feature type="transmembrane region" description="Helical" evidence="7">
    <location>
        <begin position="127"/>
        <end position="143"/>
    </location>
</feature>
<proteinExistence type="inferred from homology"/>
<evidence type="ECO:0000256" key="3">
    <source>
        <dbReference type="ARBA" id="ARBA00022692"/>
    </source>
</evidence>
<reference evidence="9 10" key="1">
    <citation type="submission" date="2018-10" db="EMBL/GenBank/DDBJ databases">
        <title>Marmoricola sp. 4Q3S-7 whole genome shotgun sequence.</title>
        <authorList>
            <person name="Li F."/>
        </authorList>
    </citation>
    <scope>NUCLEOTIDE SEQUENCE [LARGE SCALE GENOMIC DNA]</scope>
    <source>
        <strain evidence="9 10">4Q3S-7</strain>
    </source>
</reference>
<evidence type="ECO:0000256" key="7">
    <source>
        <dbReference type="SAM" id="Phobius"/>
    </source>
</evidence>
<accession>A0A3L8NXL3</accession>
<protein>
    <submittedName>
        <fullName evidence="9">FUSC family protein</fullName>
    </submittedName>
</protein>
<dbReference type="Proteomes" id="UP000281708">
    <property type="component" value="Unassembled WGS sequence"/>
</dbReference>
<organism evidence="9 10">
    <name type="scientific">Nocardioides mangrovicus</name>
    <dbReference type="NCBI Taxonomy" id="2478913"/>
    <lineage>
        <taxon>Bacteria</taxon>
        <taxon>Bacillati</taxon>
        <taxon>Actinomycetota</taxon>
        <taxon>Actinomycetes</taxon>
        <taxon>Propionibacteriales</taxon>
        <taxon>Nocardioidaceae</taxon>
        <taxon>Nocardioides</taxon>
    </lineage>
</organism>
<dbReference type="RefSeq" id="WP_121807396.1">
    <property type="nucleotide sequence ID" value="NZ_RDBE01000010.1"/>
</dbReference>
<feature type="transmembrane region" description="Helical" evidence="7">
    <location>
        <begin position="420"/>
        <end position="436"/>
    </location>
</feature>
<feature type="transmembrane region" description="Helical" evidence="7">
    <location>
        <begin position="177"/>
        <end position="198"/>
    </location>
</feature>
<feature type="transmembrane region" description="Helical" evidence="7">
    <location>
        <begin position="41"/>
        <end position="64"/>
    </location>
</feature>
<evidence type="ECO:0000256" key="6">
    <source>
        <dbReference type="ARBA" id="ARBA00043993"/>
    </source>
</evidence>
<dbReference type="GO" id="GO:0005886">
    <property type="term" value="C:plasma membrane"/>
    <property type="evidence" value="ECO:0007669"/>
    <property type="project" value="UniProtKB-SubCell"/>
</dbReference>
<gene>
    <name evidence="9" type="ORF">D9V37_17405</name>
</gene>
<feature type="transmembrane region" description="Helical" evidence="7">
    <location>
        <begin position="546"/>
        <end position="563"/>
    </location>
</feature>
<sequence>MPAAHLAARVSARHAAERPHERVEQALLELRDRMRVSDPGLLRLRSALSAAVSVGTALPVQVAIGRVLGYPGQAGFAATLFGAVVAMLGANALAGSDRRTKLRTAAFFPVAVAAGLLTATATSGLRLAQVVGFAVVLFLAVWVRRFGTAWFFYGFMGWMGFFFATFLHATLSLVPELLVASVASTAWVTLLSTTVFHIGAGRALHATLAAFFAAGRSVAREGADLLAVSSAGPARRRRALRALAARQAALADASLLAEAWSSERRATPPGWSPSALRRRLIESQQAVDRIAGASVALAHDGHPDLVVASQRVLDHLARRRDRAAAWAATRLERLSERAKEQDLEGWAPARQLAFGVREFLRFDAAADDPPEVDPGEADFEAATGLVFGGLAGSPAVARDVAARGSRWNPVARLSMTSRQAVQVALAGVLALLAGAVLSPTRYYWAVITVFITFTGTGTRSETWVKGVGRTVGTLLGIVVAILLAHVTAGHSAVVLAIILVSIFLAFYFQKVSATAMGFFITLVLGELYTVLGTFTDSLLALRLGETAVGAGIGIVVALLFAPLSTRDTVRAARGQVYVAMRDLLLGASTCAEGRRVDLDAATRVLDDRARRMALVARPMVRPFGVGAGANRRMRRRMELIVVAVSQCRALTVAMNRDGVHDVASVAAACRSLAEAMDVLSAVALGSGAPEAGIPLLEGDRALFAVGGSSEEAVVRHLHHLSATLFQLAESDPLLAAVRMRELAA</sequence>
<keyword evidence="2" id="KW-1003">Cell membrane</keyword>
<feature type="transmembrane region" description="Helical" evidence="7">
    <location>
        <begin position="70"/>
        <end position="90"/>
    </location>
</feature>
<dbReference type="PANTHER" id="PTHR30509">
    <property type="entry name" value="P-HYDROXYBENZOIC ACID EFFLUX PUMP SUBUNIT-RELATED"/>
    <property type="match status" value="1"/>
</dbReference>
<feature type="domain" description="Integral membrane bound transporter" evidence="8">
    <location>
        <begin position="429"/>
        <end position="556"/>
    </location>
</feature>
<keyword evidence="5 7" id="KW-0472">Membrane</keyword>
<dbReference type="PANTHER" id="PTHR30509:SF9">
    <property type="entry name" value="MULTIDRUG RESISTANCE PROTEIN MDTO"/>
    <property type="match status" value="1"/>
</dbReference>
<keyword evidence="4 7" id="KW-1133">Transmembrane helix</keyword>
<name>A0A3L8NXL3_9ACTN</name>
<evidence type="ECO:0000259" key="8">
    <source>
        <dbReference type="Pfam" id="PF13515"/>
    </source>
</evidence>
<dbReference type="AlphaFoldDB" id="A0A3L8NXL3"/>
<evidence type="ECO:0000256" key="1">
    <source>
        <dbReference type="ARBA" id="ARBA00004651"/>
    </source>
</evidence>
<dbReference type="Pfam" id="PF13515">
    <property type="entry name" value="FUSC_2"/>
    <property type="match status" value="1"/>
</dbReference>
<evidence type="ECO:0000313" key="10">
    <source>
        <dbReference type="Proteomes" id="UP000281708"/>
    </source>
</evidence>
<evidence type="ECO:0000256" key="4">
    <source>
        <dbReference type="ARBA" id="ARBA00022989"/>
    </source>
</evidence>
<feature type="transmembrane region" description="Helical" evidence="7">
    <location>
        <begin position="150"/>
        <end position="171"/>
    </location>
</feature>